<evidence type="ECO:0000259" key="4">
    <source>
        <dbReference type="Pfam" id="PF01425"/>
    </source>
</evidence>
<dbReference type="PANTHER" id="PTHR46072:SF8">
    <property type="entry name" value="AMIDASE DOMAIN-CONTAINING PROTEIN"/>
    <property type="match status" value="1"/>
</dbReference>
<feature type="domain" description="Amidase" evidence="4">
    <location>
        <begin position="130"/>
        <end position="598"/>
    </location>
</feature>
<dbReference type="EMBL" id="JAZAVJ010000094">
    <property type="protein sequence ID" value="KAK7414825.1"/>
    <property type="molecule type" value="Genomic_DNA"/>
</dbReference>
<keyword evidence="3" id="KW-0472">Membrane</keyword>
<protein>
    <recommendedName>
        <fullName evidence="4">Amidase domain-containing protein</fullName>
    </recommendedName>
</protein>
<evidence type="ECO:0000256" key="1">
    <source>
        <dbReference type="ARBA" id="ARBA00009199"/>
    </source>
</evidence>
<accession>A0ABR1H160</accession>
<dbReference type="PANTHER" id="PTHR46072">
    <property type="entry name" value="AMIDASE-RELATED-RELATED"/>
    <property type="match status" value="1"/>
</dbReference>
<keyword evidence="3" id="KW-0812">Transmembrane</keyword>
<comment type="similarity">
    <text evidence="1">Belongs to the amidase family.</text>
</comment>
<feature type="transmembrane region" description="Helical" evidence="3">
    <location>
        <begin position="12"/>
        <end position="35"/>
    </location>
</feature>
<keyword evidence="6" id="KW-1185">Reference proteome</keyword>
<proteinExistence type="inferred from homology"/>
<dbReference type="Pfam" id="PF01425">
    <property type="entry name" value="Amidase"/>
    <property type="match status" value="1"/>
</dbReference>
<dbReference type="SUPFAM" id="SSF75304">
    <property type="entry name" value="Amidase signature (AS) enzymes"/>
    <property type="match status" value="1"/>
</dbReference>
<name>A0ABR1H160_9HYPO</name>
<dbReference type="PIRSF" id="PIRSF001221">
    <property type="entry name" value="Amidase_fungi"/>
    <property type="match status" value="1"/>
</dbReference>
<evidence type="ECO:0000313" key="6">
    <source>
        <dbReference type="Proteomes" id="UP001498476"/>
    </source>
</evidence>
<evidence type="ECO:0000313" key="5">
    <source>
        <dbReference type="EMBL" id="KAK7414825.1"/>
    </source>
</evidence>
<keyword evidence="2" id="KW-0378">Hydrolase</keyword>
<gene>
    <name evidence="5" type="ORF">QQX98_006340</name>
</gene>
<evidence type="ECO:0000256" key="3">
    <source>
        <dbReference type="SAM" id="Phobius"/>
    </source>
</evidence>
<dbReference type="InterPro" id="IPR036928">
    <property type="entry name" value="AS_sf"/>
</dbReference>
<dbReference type="InterPro" id="IPR023631">
    <property type="entry name" value="Amidase_dom"/>
</dbReference>
<sequence>MPVPGRAVVSQGLNVGLTAVFIAWSLANLVVYSLANMVLTITATSRTALTSSDDQSWSQAAKKKNEENDARISENWRLSSTVLEEAKEKRKIAGPYIESLLDDETRSITALDVPELIESMGKGSLSAVQVVSAFCKRAAYAHQLNRNLLEIGFHLGLKRARELDAFFSKHKKLIGPLHGIPITLKDQFHIKGLETTMGYIGWIGTFEGKKDTGNEKVFESQIIQDLQSLGAVPIGKTSLVMSLWAAETNNNILGYNWNPHNRHLSSGGSSGGEGAMQALKGSVIGFGTDIGGSVSVPAAFNGVFSIKPSNGRISSKGVASTLSGQQVIPTVTGTFGHSVAALRLVFNSLLSTEPWLRDPGVYPIPWQEVEERRVRDAKHLNFGFMEHDQIVAPHPPVSRALQTVKKALQAQNHKVIAWIQPDNDEAIAIHSAISRGDGCPDVVKALRLSGEPPVPEIEHLFPNGKTEQPIPLSTHEDFCNRMKKYREGYVEYWNSTAAETDDGNPVDAVILPVTPYAGLVPGNFTYHSYNCFSNVLDYPTVVIPVTFADKTVDFVNPYYKPLNRRDKLNMRLYDPEAHDGAPVGIQILGRRLREEQLLAVAQVIVDALEKYPKSGKGL</sequence>
<dbReference type="Proteomes" id="UP001498476">
    <property type="component" value="Unassembled WGS sequence"/>
</dbReference>
<evidence type="ECO:0000256" key="2">
    <source>
        <dbReference type="ARBA" id="ARBA00022801"/>
    </source>
</evidence>
<organism evidence="5 6">
    <name type="scientific">Neonectria punicea</name>
    <dbReference type="NCBI Taxonomy" id="979145"/>
    <lineage>
        <taxon>Eukaryota</taxon>
        <taxon>Fungi</taxon>
        <taxon>Dikarya</taxon>
        <taxon>Ascomycota</taxon>
        <taxon>Pezizomycotina</taxon>
        <taxon>Sordariomycetes</taxon>
        <taxon>Hypocreomycetidae</taxon>
        <taxon>Hypocreales</taxon>
        <taxon>Nectriaceae</taxon>
        <taxon>Neonectria</taxon>
    </lineage>
</organism>
<reference evidence="5 6" key="1">
    <citation type="journal article" date="2025" name="Microbiol. Resour. Announc.">
        <title>Draft genome sequences for Neonectria magnoliae and Neonectria punicea, canker pathogens of Liriodendron tulipifera and Acer saccharum in West Virginia.</title>
        <authorList>
            <person name="Petronek H.M."/>
            <person name="Kasson M.T."/>
            <person name="Metheny A.M."/>
            <person name="Stauder C.M."/>
            <person name="Lovett B."/>
            <person name="Lynch S.C."/>
            <person name="Garnas J.R."/>
            <person name="Kasson L.R."/>
            <person name="Stajich J.E."/>
        </authorList>
    </citation>
    <scope>NUCLEOTIDE SEQUENCE [LARGE SCALE GENOMIC DNA]</scope>
    <source>
        <strain evidence="5 6">NRRL 64653</strain>
    </source>
</reference>
<comment type="caution">
    <text evidence="5">The sequence shown here is derived from an EMBL/GenBank/DDBJ whole genome shotgun (WGS) entry which is preliminary data.</text>
</comment>
<dbReference type="Gene3D" id="3.90.1300.10">
    <property type="entry name" value="Amidase signature (AS) domain"/>
    <property type="match status" value="1"/>
</dbReference>
<keyword evidence="3" id="KW-1133">Transmembrane helix</keyword>